<sequence length="63" mass="6723">MNEQKPKGPAQPAQIDQAQKQTAQPDRGSSSKTGAKDAHKQQSEDMPGAEGPLSARADQDTYD</sequence>
<proteinExistence type="predicted"/>
<dbReference type="AlphaFoldDB" id="A0A1I7N5J8"/>
<dbReference type="RefSeq" id="WP_092421316.1">
    <property type="nucleotide sequence ID" value="NZ_FPCK01000001.1"/>
</dbReference>
<dbReference type="Proteomes" id="UP000199074">
    <property type="component" value="Unassembled WGS sequence"/>
</dbReference>
<feature type="compositionally biased region" description="Polar residues" evidence="1">
    <location>
        <begin position="14"/>
        <end position="33"/>
    </location>
</feature>
<evidence type="ECO:0000313" key="2">
    <source>
        <dbReference type="EMBL" id="SFV29853.1"/>
    </source>
</evidence>
<organism evidence="2 3">
    <name type="scientific">Devosia crocina</name>
    <dbReference type="NCBI Taxonomy" id="429728"/>
    <lineage>
        <taxon>Bacteria</taxon>
        <taxon>Pseudomonadati</taxon>
        <taxon>Pseudomonadota</taxon>
        <taxon>Alphaproteobacteria</taxon>
        <taxon>Hyphomicrobiales</taxon>
        <taxon>Devosiaceae</taxon>
        <taxon>Devosia</taxon>
    </lineage>
</organism>
<feature type="compositionally biased region" description="Basic and acidic residues" evidence="1">
    <location>
        <begin position="34"/>
        <end position="43"/>
    </location>
</feature>
<feature type="region of interest" description="Disordered" evidence="1">
    <location>
        <begin position="1"/>
        <end position="63"/>
    </location>
</feature>
<evidence type="ECO:0000256" key="1">
    <source>
        <dbReference type="SAM" id="MobiDB-lite"/>
    </source>
</evidence>
<keyword evidence="3" id="KW-1185">Reference proteome</keyword>
<accession>A0A1I7N5J8</accession>
<protein>
    <submittedName>
        <fullName evidence="2">Uncharacterized protein</fullName>
    </submittedName>
</protein>
<dbReference type="EMBL" id="FPCK01000001">
    <property type="protein sequence ID" value="SFV29853.1"/>
    <property type="molecule type" value="Genomic_DNA"/>
</dbReference>
<gene>
    <name evidence="2" type="ORF">SAMN05216456_0854</name>
</gene>
<reference evidence="2 3" key="1">
    <citation type="submission" date="2016-10" db="EMBL/GenBank/DDBJ databases">
        <authorList>
            <person name="de Groot N.N."/>
        </authorList>
    </citation>
    <scope>NUCLEOTIDE SEQUENCE [LARGE SCALE GENOMIC DNA]</scope>
    <source>
        <strain evidence="2 3">IPL20</strain>
    </source>
</reference>
<name>A0A1I7N5J8_9HYPH</name>
<evidence type="ECO:0000313" key="3">
    <source>
        <dbReference type="Proteomes" id="UP000199074"/>
    </source>
</evidence>